<gene>
    <name evidence="1" type="ORF">PILCRDRAFT_734411</name>
</gene>
<keyword evidence="2" id="KW-1185">Reference proteome</keyword>
<reference evidence="2" key="2">
    <citation type="submission" date="2015-01" db="EMBL/GenBank/DDBJ databases">
        <title>Evolutionary Origins and Diversification of the Mycorrhizal Mutualists.</title>
        <authorList>
            <consortium name="DOE Joint Genome Institute"/>
            <consortium name="Mycorrhizal Genomics Consortium"/>
            <person name="Kohler A."/>
            <person name="Kuo A."/>
            <person name="Nagy L.G."/>
            <person name="Floudas D."/>
            <person name="Copeland A."/>
            <person name="Barry K.W."/>
            <person name="Cichocki N."/>
            <person name="Veneault-Fourrey C."/>
            <person name="LaButti K."/>
            <person name="Lindquist E.A."/>
            <person name="Lipzen A."/>
            <person name="Lundell T."/>
            <person name="Morin E."/>
            <person name="Murat C."/>
            <person name="Riley R."/>
            <person name="Ohm R."/>
            <person name="Sun H."/>
            <person name="Tunlid A."/>
            <person name="Henrissat B."/>
            <person name="Grigoriev I.V."/>
            <person name="Hibbett D.S."/>
            <person name="Martin F."/>
        </authorList>
    </citation>
    <scope>NUCLEOTIDE SEQUENCE [LARGE SCALE GENOMIC DNA]</scope>
    <source>
        <strain evidence="2">F 1598</strain>
    </source>
</reference>
<dbReference type="InParanoid" id="A0A0C3EKA1"/>
<proteinExistence type="predicted"/>
<evidence type="ECO:0000313" key="1">
    <source>
        <dbReference type="EMBL" id="KIM73050.1"/>
    </source>
</evidence>
<dbReference type="Proteomes" id="UP000054166">
    <property type="component" value="Unassembled WGS sequence"/>
</dbReference>
<dbReference type="HOGENOM" id="CLU_2414112_0_0_1"/>
<dbReference type="EMBL" id="KN833095">
    <property type="protein sequence ID" value="KIM73050.1"/>
    <property type="molecule type" value="Genomic_DNA"/>
</dbReference>
<organism evidence="1 2">
    <name type="scientific">Piloderma croceum (strain F 1598)</name>
    <dbReference type="NCBI Taxonomy" id="765440"/>
    <lineage>
        <taxon>Eukaryota</taxon>
        <taxon>Fungi</taxon>
        <taxon>Dikarya</taxon>
        <taxon>Basidiomycota</taxon>
        <taxon>Agaricomycotina</taxon>
        <taxon>Agaricomycetes</taxon>
        <taxon>Agaricomycetidae</taxon>
        <taxon>Atheliales</taxon>
        <taxon>Atheliaceae</taxon>
        <taxon>Piloderma</taxon>
    </lineage>
</organism>
<accession>A0A0C3EKA1</accession>
<evidence type="ECO:0000313" key="2">
    <source>
        <dbReference type="Proteomes" id="UP000054166"/>
    </source>
</evidence>
<name>A0A0C3EKA1_PILCF</name>
<reference evidence="1 2" key="1">
    <citation type="submission" date="2014-04" db="EMBL/GenBank/DDBJ databases">
        <authorList>
            <consortium name="DOE Joint Genome Institute"/>
            <person name="Kuo A."/>
            <person name="Tarkka M."/>
            <person name="Buscot F."/>
            <person name="Kohler A."/>
            <person name="Nagy L.G."/>
            <person name="Floudas D."/>
            <person name="Copeland A."/>
            <person name="Barry K.W."/>
            <person name="Cichocki N."/>
            <person name="Veneault-Fourrey C."/>
            <person name="LaButti K."/>
            <person name="Lindquist E.A."/>
            <person name="Lipzen A."/>
            <person name="Lundell T."/>
            <person name="Morin E."/>
            <person name="Murat C."/>
            <person name="Sun H."/>
            <person name="Tunlid A."/>
            <person name="Henrissat B."/>
            <person name="Grigoriev I.V."/>
            <person name="Hibbett D.S."/>
            <person name="Martin F."/>
            <person name="Nordberg H.P."/>
            <person name="Cantor M.N."/>
            <person name="Hua S.X."/>
        </authorList>
    </citation>
    <scope>NUCLEOTIDE SEQUENCE [LARGE SCALE GENOMIC DNA]</scope>
    <source>
        <strain evidence="1 2">F 1598</strain>
    </source>
</reference>
<protein>
    <submittedName>
        <fullName evidence="1">Uncharacterized protein</fullName>
    </submittedName>
</protein>
<dbReference type="AlphaFoldDB" id="A0A0C3EKA1"/>
<sequence length="92" mass="10566">MRPNYVGYFHGILIAHRLSLICIFVLRVQAGALSTSDRTFYFVAGYRQSPFSKTRAKLFEAVCDIRSTLLRQTKARDIKDCSTPYGRVYELP</sequence>